<dbReference type="InterPro" id="IPR001387">
    <property type="entry name" value="Cro/C1-type_HTH"/>
</dbReference>
<sequence length="282" mass="30748">MTGATDGDGWEIEPGDVQGAAVIALVGHQLKALREAAGLKVSELGAALGYGEGIVYKVESGTRIPRPEFLDKADDVLRANGLLKAMKPDVAEVRYPKKVRDIAALEAKAVELTSYWNHSPHGLLQTPEYAQALFSMRRPALSSEQIERAMAGRTARKSVFDRDPAPALSFIQEEVTLRRPIGGRTVLRGQLEHLLDLGQLRTVEIQVMPTDREDHAGMSGNMDVLKFEDGTAIGRCDGLYNGRPVSDPKQLRSIELRCGIIRAQALSPGESLAFIERVLGEL</sequence>
<keyword evidence="3" id="KW-1185">Reference proteome</keyword>
<name>A0A7H1B9L7_9ACTN</name>
<gene>
    <name evidence="2" type="ORF">IAG42_18680</name>
</gene>
<dbReference type="KEGG" id="sxn:IAG42_18680"/>
<dbReference type="Pfam" id="PF19054">
    <property type="entry name" value="DUF5753"/>
    <property type="match status" value="1"/>
</dbReference>
<reference evidence="2 3" key="1">
    <citation type="submission" date="2020-09" db="EMBL/GenBank/DDBJ databases">
        <title>A novel species.</title>
        <authorList>
            <person name="Gao J."/>
        </authorList>
    </citation>
    <scope>NUCLEOTIDE SEQUENCE [LARGE SCALE GENOMIC DNA]</scope>
    <source>
        <strain evidence="2 3">CRXT-Y-14</strain>
    </source>
</reference>
<evidence type="ECO:0000259" key="1">
    <source>
        <dbReference type="PROSITE" id="PS50943"/>
    </source>
</evidence>
<accession>A0A7H1B9L7</accession>
<evidence type="ECO:0000313" key="3">
    <source>
        <dbReference type="Proteomes" id="UP000516428"/>
    </source>
</evidence>
<dbReference type="SUPFAM" id="SSF47413">
    <property type="entry name" value="lambda repressor-like DNA-binding domains"/>
    <property type="match status" value="1"/>
</dbReference>
<feature type="domain" description="HTH cro/C1-type" evidence="1">
    <location>
        <begin position="30"/>
        <end position="72"/>
    </location>
</feature>
<dbReference type="InterPro" id="IPR043917">
    <property type="entry name" value="DUF5753"/>
</dbReference>
<organism evidence="2 3">
    <name type="scientific">Streptomyces xanthii</name>
    <dbReference type="NCBI Taxonomy" id="2768069"/>
    <lineage>
        <taxon>Bacteria</taxon>
        <taxon>Bacillati</taxon>
        <taxon>Actinomycetota</taxon>
        <taxon>Actinomycetes</taxon>
        <taxon>Kitasatosporales</taxon>
        <taxon>Streptomycetaceae</taxon>
        <taxon>Streptomyces</taxon>
    </lineage>
</organism>
<dbReference type="EMBL" id="CP061281">
    <property type="protein sequence ID" value="QNS05422.1"/>
    <property type="molecule type" value="Genomic_DNA"/>
</dbReference>
<dbReference type="CDD" id="cd00093">
    <property type="entry name" value="HTH_XRE"/>
    <property type="match status" value="1"/>
</dbReference>
<protein>
    <submittedName>
        <fullName evidence="2">Helix-turn-helix domain-containing protein</fullName>
    </submittedName>
</protein>
<dbReference type="AlphaFoldDB" id="A0A7H1B9L7"/>
<dbReference type="Proteomes" id="UP000516428">
    <property type="component" value="Chromosome"/>
</dbReference>
<dbReference type="Pfam" id="PF13560">
    <property type="entry name" value="HTH_31"/>
    <property type="match status" value="1"/>
</dbReference>
<evidence type="ECO:0000313" key="2">
    <source>
        <dbReference type="EMBL" id="QNS05422.1"/>
    </source>
</evidence>
<proteinExistence type="predicted"/>
<dbReference type="InterPro" id="IPR010982">
    <property type="entry name" value="Lambda_DNA-bd_dom_sf"/>
</dbReference>
<dbReference type="PROSITE" id="PS50943">
    <property type="entry name" value="HTH_CROC1"/>
    <property type="match status" value="1"/>
</dbReference>
<dbReference type="RefSeq" id="WP_188338117.1">
    <property type="nucleotide sequence ID" value="NZ_CP061281.1"/>
</dbReference>
<dbReference type="Gene3D" id="1.10.260.40">
    <property type="entry name" value="lambda repressor-like DNA-binding domains"/>
    <property type="match status" value="1"/>
</dbReference>
<dbReference type="GO" id="GO:0003677">
    <property type="term" value="F:DNA binding"/>
    <property type="evidence" value="ECO:0007669"/>
    <property type="project" value="InterPro"/>
</dbReference>
<dbReference type="SMART" id="SM00530">
    <property type="entry name" value="HTH_XRE"/>
    <property type="match status" value="1"/>
</dbReference>